<keyword evidence="3" id="KW-1185">Reference proteome</keyword>
<accession>A0A4S4LU28</accession>
<dbReference type="EMBL" id="SGPM01000773">
    <property type="protein sequence ID" value="THH15959.1"/>
    <property type="molecule type" value="Genomic_DNA"/>
</dbReference>
<dbReference type="AlphaFoldDB" id="A0A4S4LU28"/>
<evidence type="ECO:0000313" key="3">
    <source>
        <dbReference type="Proteomes" id="UP000308730"/>
    </source>
</evidence>
<dbReference type="Proteomes" id="UP000308730">
    <property type="component" value="Unassembled WGS sequence"/>
</dbReference>
<protein>
    <submittedName>
        <fullName evidence="2">Uncharacterized protein</fullName>
    </submittedName>
</protein>
<organism evidence="2 3">
    <name type="scientific">Antrodiella citrinella</name>
    <dbReference type="NCBI Taxonomy" id="2447956"/>
    <lineage>
        <taxon>Eukaryota</taxon>
        <taxon>Fungi</taxon>
        <taxon>Dikarya</taxon>
        <taxon>Basidiomycota</taxon>
        <taxon>Agaricomycotina</taxon>
        <taxon>Agaricomycetes</taxon>
        <taxon>Polyporales</taxon>
        <taxon>Steccherinaceae</taxon>
        <taxon>Antrodiella</taxon>
    </lineage>
</organism>
<name>A0A4S4LU28_9APHY</name>
<evidence type="ECO:0000256" key="1">
    <source>
        <dbReference type="SAM" id="MobiDB-lite"/>
    </source>
</evidence>
<sequence length="273" mass="29460">MDRVNTSASSSRQNMQPQPEDTVGEAILDEPKGKFPFHLLRYTTAQSVVRDLGLKYSGKSVAQNKEILQVVDKEGYGSCSGDETDDDRSDKKIKLPNEPMHPAKRGPGRPRKIVSQSRPESMCPRRRGPGRPRKQVEMPEAGPSNVRGERVADVDVDSDAEVLSGPSSTRRPDSDSNVFVGVAPSAKRSRACQSQNVDHNDAIAGPYNLPAGSKIGPPKKHTPKAVAAAAPPLPSIPAASPPPPPRASKFKTVLHAKFKPSRHFDKGKGKQGE</sequence>
<evidence type="ECO:0000313" key="2">
    <source>
        <dbReference type="EMBL" id="THH15959.1"/>
    </source>
</evidence>
<reference evidence="2 3" key="1">
    <citation type="submission" date="2019-02" db="EMBL/GenBank/DDBJ databases">
        <title>Genome sequencing of the rare red list fungi Antrodiella citrinella (Flaviporus citrinellus).</title>
        <authorList>
            <person name="Buettner E."/>
            <person name="Kellner H."/>
        </authorList>
    </citation>
    <scope>NUCLEOTIDE SEQUENCE [LARGE SCALE GENOMIC DNA]</scope>
    <source>
        <strain evidence="2 3">DSM 108506</strain>
    </source>
</reference>
<feature type="compositionally biased region" description="Basic residues" evidence="1">
    <location>
        <begin position="124"/>
        <end position="133"/>
    </location>
</feature>
<feature type="region of interest" description="Disordered" evidence="1">
    <location>
        <begin position="1"/>
        <end position="28"/>
    </location>
</feature>
<proteinExistence type="predicted"/>
<feature type="compositionally biased region" description="Basic residues" evidence="1">
    <location>
        <begin position="102"/>
        <end position="112"/>
    </location>
</feature>
<feature type="region of interest" description="Disordered" evidence="1">
    <location>
        <begin position="69"/>
        <end position="249"/>
    </location>
</feature>
<comment type="caution">
    <text evidence="2">The sequence shown here is derived from an EMBL/GenBank/DDBJ whole genome shotgun (WGS) entry which is preliminary data.</text>
</comment>
<feature type="compositionally biased region" description="Polar residues" evidence="1">
    <location>
        <begin position="1"/>
        <end position="19"/>
    </location>
</feature>
<gene>
    <name evidence="2" type="ORF">EUX98_g9377</name>
</gene>
<feature type="compositionally biased region" description="Pro residues" evidence="1">
    <location>
        <begin position="231"/>
        <end position="246"/>
    </location>
</feature>